<keyword evidence="1" id="KW-1133">Transmembrane helix</keyword>
<dbReference type="AlphaFoldDB" id="A0A0C1Z3P3"/>
<feature type="transmembrane region" description="Helical" evidence="1">
    <location>
        <begin position="107"/>
        <end position="124"/>
    </location>
</feature>
<sequence>MAATASIPARGGSATTSPAATCARCGKAFTGLDDRRAQLRAPDLCRACHLDPRARSLPLESDIGKSWLLRCGKTLLQLIVSPSASFRVVEEPVSHARVLAFLATLRLPTWFLALSLAGVSWLTADGVGPLKRPSVIGELLGAQFADVLRLWLLLLVPLGLPMLYFFGGILAHSAMALTGGARRSIGATMRAVGLALAPSLLLVGIADLLVVGFGVDPEVWFVLISLAVLIAVVLLAVAVARTHSTWLLRGLLVAALPVAFFASVTVGRGLLEYYRLPFMEAPTIDSYAPYPIE</sequence>
<protein>
    <recommendedName>
        <fullName evidence="4">Yip1 domain protein</fullName>
    </recommendedName>
</protein>
<feature type="transmembrane region" description="Helical" evidence="1">
    <location>
        <begin position="251"/>
        <end position="271"/>
    </location>
</feature>
<feature type="transmembrane region" description="Helical" evidence="1">
    <location>
        <begin position="219"/>
        <end position="239"/>
    </location>
</feature>
<evidence type="ECO:0000313" key="3">
    <source>
        <dbReference type="Proteomes" id="UP000031599"/>
    </source>
</evidence>
<evidence type="ECO:0008006" key="4">
    <source>
        <dbReference type="Google" id="ProtNLM"/>
    </source>
</evidence>
<reference evidence="2 3" key="1">
    <citation type="submission" date="2014-12" db="EMBL/GenBank/DDBJ databases">
        <title>Genome assembly of Enhygromyxa salina DSM 15201.</title>
        <authorList>
            <person name="Sharma G."/>
            <person name="Subramanian S."/>
        </authorList>
    </citation>
    <scope>NUCLEOTIDE SEQUENCE [LARGE SCALE GENOMIC DNA]</scope>
    <source>
        <strain evidence="2 3">DSM 15201</strain>
    </source>
</reference>
<evidence type="ECO:0000256" key="1">
    <source>
        <dbReference type="SAM" id="Phobius"/>
    </source>
</evidence>
<proteinExistence type="predicted"/>
<organism evidence="2 3">
    <name type="scientific">Enhygromyxa salina</name>
    <dbReference type="NCBI Taxonomy" id="215803"/>
    <lineage>
        <taxon>Bacteria</taxon>
        <taxon>Pseudomonadati</taxon>
        <taxon>Myxococcota</taxon>
        <taxon>Polyangia</taxon>
        <taxon>Nannocystales</taxon>
        <taxon>Nannocystaceae</taxon>
        <taxon>Enhygromyxa</taxon>
    </lineage>
</organism>
<feature type="transmembrane region" description="Helical" evidence="1">
    <location>
        <begin position="192"/>
        <end position="213"/>
    </location>
</feature>
<gene>
    <name evidence="2" type="ORF">DB30_01813</name>
</gene>
<dbReference type="Proteomes" id="UP000031599">
    <property type="component" value="Unassembled WGS sequence"/>
</dbReference>
<comment type="caution">
    <text evidence="2">The sequence shown here is derived from an EMBL/GenBank/DDBJ whole genome shotgun (WGS) entry which is preliminary data.</text>
</comment>
<name>A0A0C1Z3P3_9BACT</name>
<keyword evidence="1" id="KW-0472">Membrane</keyword>
<feature type="transmembrane region" description="Helical" evidence="1">
    <location>
        <begin position="150"/>
        <end position="171"/>
    </location>
</feature>
<accession>A0A0C1Z3P3</accession>
<keyword evidence="1" id="KW-0812">Transmembrane</keyword>
<dbReference type="EMBL" id="JMCC02000145">
    <property type="protein sequence ID" value="KIG12209.1"/>
    <property type="molecule type" value="Genomic_DNA"/>
</dbReference>
<dbReference type="RefSeq" id="WP_052558167.1">
    <property type="nucleotide sequence ID" value="NZ_JMCC02000145.1"/>
</dbReference>
<evidence type="ECO:0000313" key="2">
    <source>
        <dbReference type="EMBL" id="KIG12209.1"/>
    </source>
</evidence>